<name>A0ABS9DRB9_9PROT</name>
<keyword evidence="3" id="KW-1185">Reference proteome</keyword>
<comment type="caution">
    <text evidence="2">The sequence shown here is derived from an EMBL/GenBank/DDBJ whole genome shotgun (WGS) entry which is preliminary data.</text>
</comment>
<gene>
    <name evidence="2" type="ORF">L2A60_00765</name>
</gene>
<evidence type="ECO:0000313" key="3">
    <source>
        <dbReference type="Proteomes" id="UP001521209"/>
    </source>
</evidence>
<dbReference type="RefSeq" id="WP_235702454.1">
    <property type="nucleotide sequence ID" value="NZ_JAKGBZ010000001.1"/>
</dbReference>
<evidence type="ECO:0000256" key="1">
    <source>
        <dbReference type="SAM" id="SignalP"/>
    </source>
</evidence>
<dbReference type="PROSITE" id="PS51257">
    <property type="entry name" value="PROKAR_LIPOPROTEIN"/>
    <property type="match status" value="1"/>
</dbReference>
<reference evidence="2 3" key="1">
    <citation type="submission" date="2022-01" db="EMBL/GenBank/DDBJ databases">
        <authorList>
            <person name="Won M."/>
            <person name="Kim S.-J."/>
            <person name="Kwon S.-W."/>
        </authorList>
    </citation>
    <scope>NUCLEOTIDE SEQUENCE [LARGE SCALE GENOMIC DNA]</scope>
    <source>
        <strain evidence="2 3">KCTC 23505</strain>
    </source>
</reference>
<organism evidence="2 3">
    <name type="scientific">Acidiphilium iwatense</name>
    <dbReference type="NCBI Taxonomy" id="768198"/>
    <lineage>
        <taxon>Bacteria</taxon>
        <taxon>Pseudomonadati</taxon>
        <taxon>Pseudomonadota</taxon>
        <taxon>Alphaproteobacteria</taxon>
        <taxon>Acetobacterales</taxon>
        <taxon>Acidocellaceae</taxon>
        <taxon>Acidiphilium</taxon>
    </lineage>
</organism>
<keyword evidence="1" id="KW-0732">Signal</keyword>
<dbReference type="EMBL" id="JAKGBZ010000001">
    <property type="protein sequence ID" value="MCF3945217.1"/>
    <property type="molecule type" value="Genomic_DNA"/>
</dbReference>
<feature type="chain" id="PRO_5045129993" evidence="1">
    <location>
        <begin position="33"/>
        <end position="271"/>
    </location>
</feature>
<sequence>MTTKTKIPHALACGIALACALALIGPTQTAHAGSVTQPGERIGLAAGAPLPQGFYFVDTTDFGGRTPPSHETVGVTIPVIVWATPFHILGAQVQALVAPPLVEASTPGFHAQGWYNPLIQGQLAWNLGDGFGASYALGAYIGIDSPVADHSSSINQWGALSYTGGGYDLTASVIYGTQLDSRTNPNFLNLDLTATKSFGKWSVGPVGYYSTDLNTPYAGYRKQSQFALGGLVGYNFGPVILQTYLTKTVSETHYGGQDTRFWFRIIVPLGS</sequence>
<proteinExistence type="predicted"/>
<dbReference type="Proteomes" id="UP001521209">
    <property type="component" value="Unassembled WGS sequence"/>
</dbReference>
<accession>A0ABS9DRB9</accession>
<protein>
    <submittedName>
        <fullName evidence="2">Transporter</fullName>
    </submittedName>
</protein>
<evidence type="ECO:0000313" key="2">
    <source>
        <dbReference type="EMBL" id="MCF3945217.1"/>
    </source>
</evidence>
<feature type="signal peptide" evidence="1">
    <location>
        <begin position="1"/>
        <end position="32"/>
    </location>
</feature>